<dbReference type="EMBL" id="GL996501">
    <property type="protein sequence ID" value="EGW32912.1"/>
    <property type="molecule type" value="Genomic_DNA"/>
</dbReference>
<dbReference type="GeneID" id="18873297"/>
<gene>
    <name evidence="1" type="ORF">SPAPADRAFT_60256</name>
</gene>
<keyword evidence="2" id="KW-1185">Reference proteome</keyword>
<dbReference type="Proteomes" id="UP000000709">
    <property type="component" value="Unassembled WGS sequence"/>
</dbReference>
<protein>
    <submittedName>
        <fullName evidence="1">Uncharacterized protein</fullName>
    </submittedName>
</protein>
<evidence type="ECO:0000313" key="1">
    <source>
        <dbReference type="EMBL" id="EGW32912.1"/>
    </source>
</evidence>
<accession>G3AKF5</accession>
<dbReference type="AlphaFoldDB" id="G3AKF5"/>
<feature type="non-terminal residue" evidence="1">
    <location>
        <position position="64"/>
    </location>
</feature>
<sequence>MPSQAQKSSPWLAFGEDEHAEDKIVNTPDFVPVAPPPPVQNHKQVILQSKDPSIESNLKEIFSI</sequence>
<reference evidence="1 2" key="1">
    <citation type="journal article" date="2011" name="Proc. Natl. Acad. Sci. U.S.A.">
        <title>Comparative genomics of xylose-fermenting fungi for enhanced biofuel production.</title>
        <authorList>
            <person name="Wohlbach D.J."/>
            <person name="Kuo A."/>
            <person name="Sato T.K."/>
            <person name="Potts K.M."/>
            <person name="Salamov A.A."/>
            <person name="LaButti K.M."/>
            <person name="Sun H."/>
            <person name="Clum A."/>
            <person name="Pangilinan J.L."/>
            <person name="Lindquist E.A."/>
            <person name="Lucas S."/>
            <person name="Lapidus A."/>
            <person name="Jin M."/>
            <person name="Gunawan C."/>
            <person name="Balan V."/>
            <person name="Dale B.E."/>
            <person name="Jeffries T.W."/>
            <person name="Zinkel R."/>
            <person name="Barry K.W."/>
            <person name="Grigoriev I.V."/>
            <person name="Gasch A.P."/>
        </authorList>
    </citation>
    <scope>NUCLEOTIDE SEQUENCE [LARGE SCALE GENOMIC DNA]</scope>
    <source>
        <strain evidence="2">NRRL Y-27907 / 11-Y1</strain>
    </source>
</reference>
<dbReference type="RefSeq" id="XP_007374427.1">
    <property type="nucleotide sequence ID" value="XM_007374365.1"/>
</dbReference>
<dbReference type="KEGG" id="spaa:SPAPADRAFT_60256"/>
<name>G3AKF5_SPAPN</name>
<evidence type="ECO:0000313" key="2">
    <source>
        <dbReference type="Proteomes" id="UP000000709"/>
    </source>
</evidence>
<proteinExistence type="predicted"/>
<organism evidence="2">
    <name type="scientific">Spathaspora passalidarum (strain NRRL Y-27907 / 11-Y1)</name>
    <dbReference type="NCBI Taxonomy" id="619300"/>
    <lineage>
        <taxon>Eukaryota</taxon>
        <taxon>Fungi</taxon>
        <taxon>Dikarya</taxon>
        <taxon>Ascomycota</taxon>
        <taxon>Saccharomycotina</taxon>
        <taxon>Pichiomycetes</taxon>
        <taxon>Debaryomycetaceae</taxon>
        <taxon>Spathaspora</taxon>
    </lineage>
</organism>
<dbReference type="HOGENOM" id="CLU_2874077_0_0_1"/>
<dbReference type="InParanoid" id="G3AKF5"/>